<proteinExistence type="predicted"/>
<feature type="compositionally biased region" description="Low complexity" evidence="1">
    <location>
        <begin position="83"/>
        <end position="93"/>
    </location>
</feature>
<evidence type="ECO:0000313" key="3">
    <source>
        <dbReference type="Proteomes" id="UP000077202"/>
    </source>
</evidence>
<dbReference type="AlphaFoldDB" id="A0A176WPV2"/>
<feature type="region of interest" description="Disordered" evidence="1">
    <location>
        <begin position="125"/>
        <end position="150"/>
    </location>
</feature>
<protein>
    <submittedName>
        <fullName evidence="2">Uncharacterized protein</fullName>
    </submittedName>
</protein>
<accession>A0A176WPV2</accession>
<sequence length="150" mass="16142">MVPTTPKYRREPFMASYIPSMSPVQECETLDDIITKDPLSATPRASAITAALGLDSRYLNPLRVNPPQSSTEPPNSSVITNSPTGTTATTPPALVPALTCSSPTDYGTQGVVTVERYEDFRLRIGERSSPTHRRTEVDIGGKSAENAAYA</sequence>
<evidence type="ECO:0000256" key="1">
    <source>
        <dbReference type="SAM" id="MobiDB-lite"/>
    </source>
</evidence>
<comment type="caution">
    <text evidence="2">The sequence shown here is derived from an EMBL/GenBank/DDBJ whole genome shotgun (WGS) entry which is preliminary data.</text>
</comment>
<keyword evidence="3" id="KW-1185">Reference proteome</keyword>
<reference evidence="2" key="1">
    <citation type="submission" date="2016-03" db="EMBL/GenBank/DDBJ databases">
        <title>Mechanisms controlling the formation of the plant cell surface in tip-growing cells are functionally conserved among land plants.</title>
        <authorList>
            <person name="Honkanen S."/>
            <person name="Jones V.A."/>
            <person name="Morieri G."/>
            <person name="Champion C."/>
            <person name="Hetherington A.J."/>
            <person name="Kelly S."/>
            <person name="Saint-Marcoux D."/>
            <person name="Proust H."/>
            <person name="Prescott H."/>
            <person name="Dolan L."/>
        </authorList>
    </citation>
    <scope>NUCLEOTIDE SEQUENCE [LARGE SCALE GENOMIC DNA]</scope>
    <source>
        <tissue evidence="2">Whole gametophyte</tissue>
    </source>
</reference>
<organism evidence="2 3">
    <name type="scientific">Marchantia polymorpha subsp. ruderalis</name>
    <dbReference type="NCBI Taxonomy" id="1480154"/>
    <lineage>
        <taxon>Eukaryota</taxon>
        <taxon>Viridiplantae</taxon>
        <taxon>Streptophyta</taxon>
        <taxon>Embryophyta</taxon>
        <taxon>Marchantiophyta</taxon>
        <taxon>Marchantiopsida</taxon>
        <taxon>Marchantiidae</taxon>
        <taxon>Marchantiales</taxon>
        <taxon>Marchantiaceae</taxon>
        <taxon>Marchantia</taxon>
    </lineage>
</organism>
<evidence type="ECO:0000313" key="2">
    <source>
        <dbReference type="EMBL" id="OAE34651.1"/>
    </source>
</evidence>
<name>A0A176WPV2_MARPO</name>
<gene>
    <name evidence="2" type="ORF">AXG93_4034s1040</name>
</gene>
<feature type="compositionally biased region" description="Polar residues" evidence="1">
    <location>
        <begin position="66"/>
        <end position="82"/>
    </location>
</feature>
<dbReference type="Proteomes" id="UP000077202">
    <property type="component" value="Unassembled WGS sequence"/>
</dbReference>
<feature type="region of interest" description="Disordered" evidence="1">
    <location>
        <begin position="59"/>
        <end position="93"/>
    </location>
</feature>
<dbReference type="EMBL" id="LVLJ01000368">
    <property type="protein sequence ID" value="OAE34651.1"/>
    <property type="molecule type" value="Genomic_DNA"/>
</dbReference>